<evidence type="ECO:0000256" key="4">
    <source>
        <dbReference type="ARBA" id="ARBA00022723"/>
    </source>
</evidence>
<keyword evidence="2" id="KW-0031">Aminopeptidase</keyword>
<name>A0A0N8GNW7_9CHLR</name>
<feature type="binding site" evidence="8">
    <location>
        <position position="184"/>
    </location>
    <ligand>
        <name>Zn(2+)</name>
        <dbReference type="ChEBI" id="CHEBI:29105"/>
        <label>1</label>
    </ligand>
</feature>
<evidence type="ECO:0000256" key="7">
    <source>
        <dbReference type="PIRSR" id="PIRSR001123-1"/>
    </source>
</evidence>
<dbReference type="PIRSF" id="PIRSF001123">
    <property type="entry name" value="PepA_GA"/>
    <property type="match status" value="1"/>
</dbReference>
<protein>
    <recommendedName>
        <fullName evidence="11">Peptidase M42</fullName>
    </recommendedName>
</protein>
<dbReference type="AlphaFoldDB" id="A0A0N8GNW7"/>
<dbReference type="EMBL" id="LGCL01000015">
    <property type="protein sequence ID" value="KPL79250.1"/>
    <property type="molecule type" value="Genomic_DNA"/>
</dbReference>
<dbReference type="InterPro" id="IPR008007">
    <property type="entry name" value="Peptidase_M42"/>
</dbReference>
<dbReference type="Pfam" id="PF05343">
    <property type="entry name" value="Peptidase_M42"/>
    <property type="match status" value="1"/>
</dbReference>
<dbReference type="PANTHER" id="PTHR32481">
    <property type="entry name" value="AMINOPEPTIDASE"/>
    <property type="match status" value="1"/>
</dbReference>
<comment type="similarity">
    <text evidence="1 6">Belongs to the peptidase M42 family.</text>
</comment>
<gene>
    <name evidence="9" type="ORF">ADN00_04865</name>
</gene>
<feature type="binding site" evidence="8">
    <location>
        <position position="236"/>
    </location>
    <ligand>
        <name>Zn(2+)</name>
        <dbReference type="ChEBI" id="CHEBI:29105"/>
        <label>1</label>
    </ligand>
</feature>
<dbReference type="PANTHER" id="PTHR32481:SF0">
    <property type="entry name" value="AMINOPEPTIDASE YPDE-RELATED"/>
    <property type="match status" value="1"/>
</dbReference>
<organism evidence="9 10">
    <name type="scientific">Ornatilinea apprima</name>
    <dbReference type="NCBI Taxonomy" id="1134406"/>
    <lineage>
        <taxon>Bacteria</taxon>
        <taxon>Bacillati</taxon>
        <taxon>Chloroflexota</taxon>
        <taxon>Anaerolineae</taxon>
        <taxon>Anaerolineales</taxon>
        <taxon>Anaerolineaceae</taxon>
        <taxon>Ornatilinea</taxon>
    </lineage>
</organism>
<comment type="caution">
    <text evidence="9">The sequence shown here is derived from an EMBL/GenBank/DDBJ whole genome shotgun (WGS) entry which is preliminary data.</text>
</comment>
<evidence type="ECO:0000313" key="10">
    <source>
        <dbReference type="Proteomes" id="UP000050417"/>
    </source>
</evidence>
<feature type="binding site" evidence="8">
    <location>
        <position position="327"/>
    </location>
    <ligand>
        <name>Zn(2+)</name>
        <dbReference type="ChEBI" id="CHEBI:29105"/>
        <label>2</label>
    </ligand>
</feature>
<feature type="binding site" evidence="8">
    <location>
        <position position="184"/>
    </location>
    <ligand>
        <name>Zn(2+)</name>
        <dbReference type="ChEBI" id="CHEBI:29105"/>
        <label>2</label>
    </ligand>
</feature>
<dbReference type="Proteomes" id="UP000050417">
    <property type="component" value="Unassembled WGS sequence"/>
</dbReference>
<reference evidence="9 10" key="1">
    <citation type="submission" date="2015-07" db="EMBL/GenBank/DDBJ databases">
        <title>Genome sequence of Ornatilinea apprima DSM 23815.</title>
        <authorList>
            <person name="Hemp J."/>
            <person name="Ward L.M."/>
            <person name="Pace L.A."/>
            <person name="Fischer W.W."/>
        </authorList>
    </citation>
    <scope>NUCLEOTIDE SEQUENCE [LARGE SCALE GENOMIC DNA]</scope>
    <source>
        <strain evidence="9 10">P3M-1</strain>
    </source>
</reference>
<sequence>MSLTNPSNTNVQPSAQQIALLERLSNACAVSSDEHEVRQIVRAEIEAHADEIIVDAMGNLLAVRRAQVENPLRVMLAAHMDEVGLMLIHSDGDGLFSFQTMGGIDPRQLVGKPVWVGRQHHPGVIGARPYHLSSDEEMRHSVPISQLRIDLGPGGSELAQPGDLAAFATRFQQAGPSLMGKALDDRLGVASLIEIFKTAPRHIELWAAFTVQEELGLRGARVAAFRIQPHLAIAVDSTPANDLPAADGQENTRYNTRLGFGPAIYVADRATISDPRLVRHLTETAAAQGIPFQYRQPGGGSTDAGAILRAQSGVPVISVSVPGRYAHTACLVARAADWGATMALLQASLQTLTTDILKEERRP</sequence>
<dbReference type="GO" id="GO:0006508">
    <property type="term" value="P:proteolysis"/>
    <property type="evidence" value="ECO:0007669"/>
    <property type="project" value="UniProtKB-KW"/>
</dbReference>
<keyword evidence="4 8" id="KW-0479">Metal-binding</keyword>
<evidence type="ECO:0008006" key="11">
    <source>
        <dbReference type="Google" id="ProtNLM"/>
    </source>
</evidence>
<evidence type="ECO:0000256" key="6">
    <source>
        <dbReference type="PIRNR" id="PIRNR001123"/>
    </source>
</evidence>
<dbReference type="STRING" id="1134406.ADN00_04865"/>
<keyword evidence="10" id="KW-1185">Reference proteome</keyword>
<dbReference type="InterPro" id="IPR023367">
    <property type="entry name" value="Peptidase_M42_dom2"/>
</dbReference>
<dbReference type="Gene3D" id="3.40.630.10">
    <property type="entry name" value="Zn peptidases"/>
    <property type="match status" value="1"/>
</dbReference>
<dbReference type="InterPro" id="IPR051464">
    <property type="entry name" value="Peptidase_M42_aminopept"/>
</dbReference>
<feature type="active site" description="Proton acceptor" evidence="7">
    <location>
        <position position="213"/>
    </location>
</feature>
<accession>A0A0N8GNW7</accession>
<evidence type="ECO:0000256" key="1">
    <source>
        <dbReference type="ARBA" id="ARBA00006272"/>
    </source>
</evidence>
<evidence type="ECO:0000256" key="8">
    <source>
        <dbReference type="PIRSR" id="PIRSR001123-2"/>
    </source>
</evidence>
<dbReference type="Gene3D" id="2.40.30.40">
    <property type="entry name" value="Peptidase M42, domain 2"/>
    <property type="match status" value="1"/>
</dbReference>
<dbReference type="SUPFAM" id="SSF53187">
    <property type="entry name" value="Zn-dependent exopeptidases"/>
    <property type="match status" value="1"/>
</dbReference>
<evidence type="ECO:0000256" key="5">
    <source>
        <dbReference type="ARBA" id="ARBA00022801"/>
    </source>
</evidence>
<proteinExistence type="inferred from homology"/>
<feature type="binding site" evidence="8">
    <location>
        <position position="214"/>
    </location>
    <ligand>
        <name>Zn(2+)</name>
        <dbReference type="ChEBI" id="CHEBI:29105"/>
        <label>2</label>
    </ligand>
</feature>
<feature type="binding site" evidence="8">
    <location>
        <position position="79"/>
    </location>
    <ligand>
        <name>Zn(2+)</name>
        <dbReference type="ChEBI" id="CHEBI:29105"/>
        <label>1</label>
    </ligand>
</feature>
<comment type="cofactor">
    <cofactor evidence="8">
        <name>a divalent metal cation</name>
        <dbReference type="ChEBI" id="CHEBI:60240"/>
    </cofactor>
    <text evidence="8">Binds 2 divalent metal cations per subunit.</text>
</comment>
<keyword evidence="3" id="KW-0645">Protease</keyword>
<evidence type="ECO:0000313" key="9">
    <source>
        <dbReference type="EMBL" id="KPL79250.1"/>
    </source>
</evidence>
<evidence type="ECO:0000256" key="3">
    <source>
        <dbReference type="ARBA" id="ARBA00022670"/>
    </source>
</evidence>
<evidence type="ECO:0000256" key="2">
    <source>
        <dbReference type="ARBA" id="ARBA00022438"/>
    </source>
</evidence>
<dbReference type="SUPFAM" id="SSF101821">
    <property type="entry name" value="Aminopeptidase/glucanase lid domain"/>
    <property type="match status" value="1"/>
</dbReference>
<dbReference type="GO" id="GO:0004177">
    <property type="term" value="F:aminopeptidase activity"/>
    <property type="evidence" value="ECO:0007669"/>
    <property type="project" value="UniProtKB-UniRule"/>
</dbReference>
<keyword evidence="5" id="KW-0378">Hydrolase</keyword>
<dbReference type="GO" id="GO:0046872">
    <property type="term" value="F:metal ion binding"/>
    <property type="evidence" value="ECO:0007669"/>
    <property type="project" value="UniProtKB-UniRule"/>
</dbReference>